<feature type="domain" description="NodB homology" evidence="3">
    <location>
        <begin position="79"/>
        <end position="285"/>
    </location>
</feature>
<evidence type="ECO:0000259" key="3">
    <source>
        <dbReference type="PROSITE" id="PS51677"/>
    </source>
</evidence>
<evidence type="ECO:0000313" key="4">
    <source>
        <dbReference type="EMBL" id="NYG54365.1"/>
    </source>
</evidence>
<dbReference type="GO" id="GO:0005975">
    <property type="term" value="P:carbohydrate metabolic process"/>
    <property type="evidence" value="ECO:0007669"/>
    <property type="project" value="InterPro"/>
</dbReference>
<evidence type="ECO:0000313" key="5">
    <source>
        <dbReference type="Proteomes" id="UP000544110"/>
    </source>
</evidence>
<evidence type="ECO:0000256" key="1">
    <source>
        <dbReference type="ARBA" id="ARBA00004613"/>
    </source>
</evidence>
<dbReference type="PROSITE" id="PS51677">
    <property type="entry name" value="NODB"/>
    <property type="match status" value="1"/>
</dbReference>
<comment type="caution">
    <text evidence="4">The sequence shown here is derived from an EMBL/GenBank/DDBJ whole genome shotgun (WGS) entry which is preliminary data.</text>
</comment>
<dbReference type="InterPro" id="IPR011330">
    <property type="entry name" value="Glyco_hydro/deAcase_b/a-brl"/>
</dbReference>
<proteinExistence type="predicted"/>
<dbReference type="AlphaFoldDB" id="A0A7Y9RUV5"/>
<comment type="subcellular location">
    <subcellularLocation>
        <location evidence="1">Secreted</location>
    </subcellularLocation>
</comment>
<dbReference type="InterPro" id="IPR051398">
    <property type="entry name" value="Polysacch_Deacetylase"/>
</dbReference>
<gene>
    <name evidence="4" type="ORF">BJ989_000669</name>
</gene>
<accession>A0A7Y9RUV5</accession>
<reference evidence="4 5" key="1">
    <citation type="submission" date="2020-07" db="EMBL/GenBank/DDBJ databases">
        <title>Sequencing the genomes of 1000 actinobacteria strains.</title>
        <authorList>
            <person name="Klenk H.-P."/>
        </authorList>
    </citation>
    <scope>NUCLEOTIDE SEQUENCE [LARGE SCALE GENOMIC DNA]</scope>
    <source>
        <strain evidence="4 5">DSM 24552</strain>
    </source>
</reference>
<name>A0A7Y9RUV5_9ACTN</name>
<dbReference type="GO" id="GO:0016810">
    <property type="term" value="F:hydrolase activity, acting on carbon-nitrogen (but not peptide) bonds"/>
    <property type="evidence" value="ECO:0007669"/>
    <property type="project" value="InterPro"/>
</dbReference>
<dbReference type="GO" id="GO:0005576">
    <property type="term" value="C:extracellular region"/>
    <property type="evidence" value="ECO:0007669"/>
    <property type="project" value="UniProtKB-SubCell"/>
</dbReference>
<dbReference type="RefSeq" id="WP_179517001.1">
    <property type="nucleotide sequence ID" value="NZ_JACCAC010000001.1"/>
</dbReference>
<dbReference type="EMBL" id="JACCAC010000001">
    <property type="protein sequence ID" value="NYG54365.1"/>
    <property type="molecule type" value="Genomic_DNA"/>
</dbReference>
<dbReference type="CDD" id="cd10918">
    <property type="entry name" value="CE4_NodB_like_5s_6s"/>
    <property type="match status" value="1"/>
</dbReference>
<dbReference type="Pfam" id="PF01522">
    <property type="entry name" value="Polysacc_deac_1"/>
    <property type="match status" value="1"/>
</dbReference>
<sequence length="285" mass="30083">MSGLLGHRPTASSARGTTAARLPVLMYHAVGTPMPRGLEWLDVPPPVLADQLATLRGAGWELLGLTEAFAALAADPHRRVVALTFDDAYLDFAESALEVLDDHGARATLYAPTGHLGGPASWLPGGGADVQLMDDAALAEVARAGVEVGSHGDLHVPMDTLRPAGATASLRWSRRILQDLTGQPVDTVAYPHGYHSRGLRRQVVAAGYTHGVAIGHRVHVTDGDPTAVQRLAVRPDHRGQALLDLVEHGPSPLVPALKRAAGPAWRAARLLRERTAAATGGAPWR</sequence>
<dbReference type="InterPro" id="IPR002509">
    <property type="entry name" value="NODB_dom"/>
</dbReference>
<protein>
    <submittedName>
        <fullName evidence="4">Peptidoglycan/xylan/chitin deacetylase (PgdA/CDA1 family)</fullName>
    </submittedName>
</protein>
<dbReference type="PANTHER" id="PTHR34216">
    <property type="match status" value="1"/>
</dbReference>
<keyword evidence="5" id="KW-1185">Reference proteome</keyword>
<dbReference type="SUPFAM" id="SSF88713">
    <property type="entry name" value="Glycoside hydrolase/deacetylase"/>
    <property type="match status" value="1"/>
</dbReference>
<dbReference type="Gene3D" id="3.20.20.370">
    <property type="entry name" value="Glycoside hydrolase/deacetylase"/>
    <property type="match status" value="1"/>
</dbReference>
<keyword evidence="2" id="KW-0732">Signal</keyword>
<organism evidence="4 5">
    <name type="scientific">Nocardioides perillae</name>
    <dbReference type="NCBI Taxonomy" id="1119534"/>
    <lineage>
        <taxon>Bacteria</taxon>
        <taxon>Bacillati</taxon>
        <taxon>Actinomycetota</taxon>
        <taxon>Actinomycetes</taxon>
        <taxon>Propionibacteriales</taxon>
        <taxon>Nocardioidaceae</taxon>
        <taxon>Nocardioides</taxon>
    </lineage>
</organism>
<evidence type="ECO:0000256" key="2">
    <source>
        <dbReference type="ARBA" id="ARBA00022729"/>
    </source>
</evidence>
<dbReference type="Proteomes" id="UP000544110">
    <property type="component" value="Unassembled WGS sequence"/>
</dbReference>
<dbReference type="PANTHER" id="PTHR34216:SF3">
    <property type="entry name" value="POLY-BETA-1,6-N-ACETYL-D-GLUCOSAMINE N-DEACETYLASE"/>
    <property type="match status" value="1"/>
</dbReference>